<name>A0ABX0CDQ5_9NOCA</name>
<comment type="caution">
    <text evidence="1">The sequence shown here is derived from an EMBL/GenBank/DDBJ whole genome shotgun (WGS) entry which is preliminary data.</text>
</comment>
<evidence type="ECO:0000313" key="2">
    <source>
        <dbReference type="Proteomes" id="UP000470876"/>
    </source>
</evidence>
<gene>
    <name evidence="1" type="ORF">GV794_03310</name>
</gene>
<accession>A0ABX0CDQ5</accession>
<organism evidence="1 2">
    <name type="scientific">Nocardia cyriacigeorgica</name>
    <dbReference type="NCBI Taxonomy" id="135487"/>
    <lineage>
        <taxon>Bacteria</taxon>
        <taxon>Bacillati</taxon>
        <taxon>Actinomycetota</taxon>
        <taxon>Actinomycetes</taxon>
        <taxon>Mycobacteriales</taxon>
        <taxon>Nocardiaceae</taxon>
        <taxon>Nocardia</taxon>
    </lineage>
</organism>
<proteinExistence type="predicted"/>
<feature type="non-terminal residue" evidence="1">
    <location>
        <position position="1"/>
    </location>
</feature>
<protein>
    <submittedName>
        <fullName evidence="1">SIMPL domain-containing protein</fullName>
    </submittedName>
</protein>
<keyword evidence="2" id="KW-1185">Reference proteome</keyword>
<dbReference type="Proteomes" id="UP000470876">
    <property type="component" value="Unassembled WGS sequence"/>
</dbReference>
<reference evidence="1 2" key="1">
    <citation type="submission" date="2020-01" db="EMBL/GenBank/DDBJ databases">
        <title>Genetics and antimicrobial susceptibilities of Nocardia species isolated from the soil; a comparison with species isolated from humans.</title>
        <authorList>
            <person name="Carrasco G."/>
            <person name="Monzon S."/>
            <person name="Sansegundo M."/>
            <person name="Garcia E."/>
            <person name="Garrido N."/>
            <person name="Medina M.J."/>
            <person name="Villalon P."/>
            <person name="Ramirez-Arocha A.C."/>
            <person name="Jimenez P."/>
            <person name="Cuesta I."/>
            <person name="Valdezate S."/>
        </authorList>
    </citation>
    <scope>NUCLEOTIDE SEQUENCE [LARGE SCALE GENOMIC DNA]</scope>
    <source>
        <strain evidence="1 2">CNM20110649</strain>
    </source>
</reference>
<dbReference type="EMBL" id="JAAGUX010000003">
    <property type="protein sequence ID" value="NEW54698.1"/>
    <property type="molecule type" value="Genomic_DNA"/>
</dbReference>
<evidence type="ECO:0000313" key="1">
    <source>
        <dbReference type="EMBL" id="NEW54698.1"/>
    </source>
</evidence>
<sequence>SRGAAEIAYAAAPVPVELGESEIAADLRVTWQLD</sequence>